<dbReference type="GeneID" id="98144500"/>
<dbReference type="SUPFAM" id="SSF51101">
    <property type="entry name" value="Mannose-binding lectins"/>
    <property type="match status" value="1"/>
</dbReference>
<dbReference type="RefSeq" id="XP_070884883.1">
    <property type="nucleotide sequence ID" value="XM_071029428.1"/>
</dbReference>
<dbReference type="Gene3D" id="2.100.10.30">
    <property type="entry name" value="Jacalin-like lectin domain"/>
    <property type="match status" value="1"/>
</dbReference>
<sequence>MATDSIIDGPYGGYGGQPYSELHNNQKLKHVDAWGTSFAGYDVLGGIQFTWADGFQGPVIGREDANHYKAFDFDDDERITKMTVYAGDGEGFVNGIHFETDNPKHKPFDVGSRIGKDNYPDLGNGEWIGAESRNPAVAQDGGAQGVVDNIRLYFND</sequence>
<dbReference type="InterPro" id="IPR036404">
    <property type="entry name" value="Jacalin-like_lectin_dom_sf"/>
</dbReference>
<evidence type="ECO:0000313" key="2">
    <source>
        <dbReference type="EMBL" id="KAL2865904.1"/>
    </source>
</evidence>
<dbReference type="EMBL" id="JBFXLQ010000028">
    <property type="protein sequence ID" value="KAL2865904.1"/>
    <property type="molecule type" value="Genomic_DNA"/>
</dbReference>
<evidence type="ECO:0000259" key="1">
    <source>
        <dbReference type="Pfam" id="PF01419"/>
    </source>
</evidence>
<keyword evidence="3" id="KW-1185">Reference proteome</keyword>
<dbReference type="InterPro" id="IPR001229">
    <property type="entry name" value="Jacalin-like_lectin_dom"/>
</dbReference>
<name>A0ABR4LP68_9EURO</name>
<evidence type="ECO:0000313" key="3">
    <source>
        <dbReference type="Proteomes" id="UP001610432"/>
    </source>
</evidence>
<dbReference type="Proteomes" id="UP001610432">
    <property type="component" value="Unassembled WGS sequence"/>
</dbReference>
<gene>
    <name evidence="2" type="ORF">BJX67DRAFT_356752</name>
</gene>
<reference evidence="2 3" key="1">
    <citation type="submission" date="2024-07" db="EMBL/GenBank/DDBJ databases">
        <title>Section-level genome sequencing and comparative genomics of Aspergillus sections Usti and Cavernicolus.</title>
        <authorList>
            <consortium name="Lawrence Berkeley National Laboratory"/>
            <person name="Nybo J.L."/>
            <person name="Vesth T.C."/>
            <person name="Theobald S."/>
            <person name="Frisvad J.C."/>
            <person name="Larsen T.O."/>
            <person name="Kjaerboelling I."/>
            <person name="Rothschild-Mancinelli K."/>
            <person name="Lyhne E.K."/>
            <person name="Kogle M.E."/>
            <person name="Barry K."/>
            <person name="Clum A."/>
            <person name="Na H."/>
            <person name="Ledsgaard L."/>
            <person name="Lin J."/>
            <person name="Lipzen A."/>
            <person name="Kuo A."/>
            <person name="Riley R."/>
            <person name="Mondo S."/>
            <person name="Labutti K."/>
            <person name="Haridas S."/>
            <person name="Pangalinan J."/>
            <person name="Salamov A.A."/>
            <person name="Simmons B.A."/>
            <person name="Magnuson J.K."/>
            <person name="Chen J."/>
            <person name="Drula E."/>
            <person name="Henrissat B."/>
            <person name="Wiebenga A."/>
            <person name="Lubbers R.J."/>
            <person name="Gomes A.C."/>
            <person name="Macurrencykelacurrency M.R."/>
            <person name="Stajich J."/>
            <person name="Grigoriev I.V."/>
            <person name="Mortensen U.H."/>
            <person name="De Vries R.P."/>
            <person name="Baker S.E."/>
            <person name="Andersen M.R."/>
        </authorList>
    </citation>
    <scope>NUCLEOTIDE SEQUENCE [LARGE SCALE GENOMIC DNA]</scope>
    <source>
        <strain evidence="2 3">CBS 449.75</strain>
    </source>
</reference>
<feature type="domain" description="Jacalin-type lectin" evidence="1">
    <location>
        <begin position="9"/>
        <end position="112"/>
    </location>
</feature>
<proteinExistence type="predicted"/>
<organism evidence="2 3">
    <name type="scientific">Aspergillus lucknowensis</name>
    <dbReference type="NCBI Taxonomy" id="176173"/>
    <lineage>
        <taxon>Eukaryota</taxon>
        <taxon>Fungi</taxon>
        <taxon>Dikarya</taxon>
        <taxon>Ascomycota</taxon>
        <taxon>Pezizomycotina</taxon>
        <taxon>Eurotiomycetes</taxon>
        <taxon>Eurotiomycetidae</taxon>
        <taxon>Eurotiales</taxon>
        <taxon>Aspergillaceae</taxon>
        <taxon>Aspergillus</taxon>
        <taxon>Aspergillus subgen. Nidulantes</taxon>
    </lineage>
</organism>
<protein>
    <recommendedName>
        <fullName evidence="1">Jacalin-type lectin domain-containing protein</fullName>
    </recommendedName>
</protein>
<dbReference type="Pfam" id="PF01419">
    <property type="entry name" value="Jacalin"/>
    <property type="match status" value="1"/>
</dbReference>
<comment type="caution">
    <text evidence="2">The sequence shown here is derived from an EMBL/GenBank/DDBJ whole genome shotgun (WGS) entry which is preliminary data.</text>
</comment>
<accession>A0ABR4LP68</accession>